<organism evidence="2 3">
    <name type="scientific">Lacibacter luteus</name>
    <dbReference type="NCBI Taxonomy" id="2508719"/>
    <lineage>
        <taxon>Bacteria</taxon>
        <taxon>Pseudomonadati</taxon>
        <taxon>Bacteroidota</taxon>
        <taxon>Chitinophagia</taxon>
        <taxon>Chitinophagales</taxon>
        <taxon>Chitinophagaceae</taxon>
        <taxon>Lacibacter</taxon>
    </lineage>
</organism>
<comment type="caution">
    <text evidence="2">The sequence shown here is derived from an EMBL/GenBank/DDBJ whole genome shotgun (WGS) entry which is preliminary data.</text>
</comment>
<dbReference type="OrthoDB" id="823268at2"/>
<gene>
    <name evidence="2" type="ORF">ESA94_14565</name>
</gene>
<name>A0A4V1M7D4_9BACT</name>
<sequence length="197" mass="22340">MEKIRAMQIADEIIALYHKYGGNEYFGEAVTQLQHACQSAELAQQAGCDVEMILAAFLHDVGHICAAGHNVTVMENYGVMNHEKIGAAFLRNRKFSDRLIQLVQAHVSAKRYLTLKDHNYYNELSEASKQTLVYQGGKMSHDEALVFETDPLFAEMIQMRKIDEAAKDESKQPGTIDKYHAMIVQHLEQRSVATVYY</sequence>
<dbReference type="RefSeq" id="WP_129131657.1">
    <property type="nucleotide sequence ID" value="NZ_SDHW01000004.1"/>
</dbReference>
<accession>A0A4V1M7D4</accession>
<feature type="domain" description="HD" evidence="1">
    <location>
        <begin position="34"/>
        <end position="111"/>
    </location>
</feature>
<dbReference type="EMBL" id="SDHW01000004">
    <property type="protein sequence ID" value="RXK59354.1"/>
    <property type="molecule type" value="Genomic_DNA"/>
</dbReference>
<dbReference type="PANTHER" id="PTHR40202">
    <property type="match status" value="1"/>
</dbReference>
<dbReference type="Proteomes" id="UP000290204">
    <property type="component" value="Unassembled WGS sequence"/>
</dbReference>
<evidence type="ECO:0000259" key="1">
    <source>
        <dbReference type="Pfam" id="PF01966"/>
    </source>
</evidence>
<dbReference type="Gene3D" id="1.10.3210.10">
    <property type="entry name" value="Hypothetical protein af1432"/>
    <property type="match status" value="1"/>
</dbReference>
<dbReference type="SUPFAM" id="SSF109604">
    <property type="entry name" value="HD-domain/PDEase-like"/>
    <property type="match status" value="1"/>
</dbReference>
<dbReference type="Pfam" id="PF01966">
    <property type="entry name" value="HD"/>
    <property type="match status" value="1"/>
</dbReference>
<protein>
    <submittedName>
        <fullName evidence="2">HDIG domain-containing protein</fullName>
    </submittedName>
</protein>
<evidence type="ECO:0000313" key="3">
    <source>
        <dbReference type="Proteomes" id="UP000290204"/>
    </source>
</evidence>
<dbReference type="NCBIfam" id="TIGR00277">
    <property type="entry name" value="HDIG"/>
    <property type="match status" value="1"/>
</dbReference>
<proteinExistence type="predicted"/>
<evidence type="ECO:0000313" key="2">
    <source>
        <dbReference type="EMBL" id="RXK59354.1"/>
    </source>
</evidence>
<dbReference type="PANTHER" id="PTHR40202:SF1">
    <property type="entry name" value="HD DOMAIN-CONTAINING PROTEIN"/>
    <property type="match status" value="1"/>
</dbReference>
<keyword evidence="3" id="KW-1185">Reference proteome</keyword>
<dbReference type="InterPro" id="IPR052567">
    <property type="entry name" value="OP_Dioxygenase"/>
</dbReference>
<reference evidence="2 3" key="1">
    <citation type="submission" date="2019-01" db="EMBL/GenBank/DDBJ databases">
        <title>Lacibacter sp. strain TTM-7.</title>
        <authorList>
            <person name="Chen W.-M."/>
        </authorList>
    </citation>
    <scope>NUCLEOTIDE SEQUENCE [LARGE SCALE GENOMIC DNA]</scope>
    <source>
        <strain evidence="2 3">TTM-7</strain>
    </source>
</reference>
<dbReference type="AlphaFoldDB" id="A0A4V1M7D4"/>
<dbReference type="InterPro" id="IPR006675">
    <property type="entry name" value="HDIG_dom"/>
</dbReference>
<dbReference type="InterPro" id="IPR006674">
    <property type="entry name" value="HD_domain"/>
</dbReference>